<evidence type="ECO:0000313" key="1">
    <source>
        <dbReference type="EMBL" id="PFG73399.1"/>
    </source>
</evidence>
<protein>
    <recommendedName>
        <fullName evidence="3">DUF3467 domain-containing protein</fullName>
    </recommendedName>
</protein>
<organism evidence="1 2">
    <name type="scientific">Tepidiforma thermophila (strain KCTC 52669 / CGMCC 1.13589 / G233)</name>
    <dbReference type="NCBI Taxonomy" id="2761530"/>
    <lineage>
        <taxon>Bacteria</taxon>
        <taxon>Bacillati</taxon>
        <taxon>Chloroflexota</taxon>
        <taxon>Tepidiformia</taxon>
        <taxon>Tepidiformales</taxon>
        <taxon>Tepidiformaceae</taxon>
        <taxon>Tepidiforma</taxon>
    </lineage>
</organism>
<proteinExistence type="predicted"/>
<keyword evidence="2" id="KW-1185">Reference proteome</keyword>
<dbReference type="AlphaFoldDB" id="A0A2A9HF35"/>
<name>A0A2A9HF35_TEPT2</name>
<dbReference type="RefSeq" id="WP_098502856.1">
    <property type="nucleotide sequence ID" value="NZ_PDJQ01000001.1"/>
</dbReference>
<dbReference type="Proteomes" id="UP000223071">
    <property type="component" value="Unassembled WGS sequence"/>
</dbReference>
<reference evidence="1 2" key="1">
    <citation type="submission" date="2017-09" db="EMBL/GenBank/DDBJ databases">
        <title>Sequencing the genomes of two abundant thermophiles in Great Basin hot springs: Thermocrinis jamiesonii and novel Chloroflexi Thermoflexus hugenholtzii.</title>
        <authorList>
            <person name="Hedlund B."/>
        </authorList>
    </citation>
    <scope>NUCLEOTIDE SEQUENCE [LARGE SCALE GENOMIC DNA]</scope>
    <source>
        <strain evidence="1 2">G233</strain>
    </source>
</reference>
<gene>
    <name evidence="1" type="ORF">A9A59_0594</name>
</gene>
<evidence type="ECO:0000313" key="2">
    <source>
        <dbReference type="Proteomes" id="UP000223071"/>
    </source>
</evidence>
<dbReference type="EMBL" id="PDJQ01000001">
    <property type="protein sequence ID" value="PFG73399.1"/>
    <property type="molecule type" value="Genomic_DNA"/>
</dbReference>
<comment type="caution">
    <text evidence="1">The sequence shown here is derived from an EMBL/GenBank/DDBJ whole genome shotgun (WGS) entry which is preliminary data.</text>
</comment>
<accession>A0A2A9HF35</accession>
<sequence length="97" mass="10698">MSEAEQSVPEYYVDAVQISTGVYGVALTFGLNPPHPTGPHGTVPKDLCVLRMSLEHAKVLAMLLRAQLKEYERENGEIPLPPSLYTSLGIAREDWGF</sequence>
<evidence type="ECO:0008006" key="3">
    <source>
        <dbReference type="Google" id="ProtNLM"/>
    </source>
</evidence>